<dbReference type="GO" id="GO:0008299">
    <property type="term" value="P:isoprenoid biosynthetic process"/>
    <property type="evidence" value="ECO:0007669"/>
    <property type="project" value="InterPro"/>
</dbReference>
<name>A0A6A5VUY8_9PLEO</name>
<evidence type="ECO:0000313" key="6">
    <source>
        <dbReference type="Proteomes" id="UP000800036"/>
    </source>
</evidence>
<dbReference type="InterPro" id="IPR008949">
    <property type="entry name" value="Isoprenoid_synthase_dom_sf"/>
</dbReference>
<dbReference type="PANTHER" id="PTHR12001">
    <property type="entry name" value="GERANYLGERANYL PYROPHOSPHATE SYNTHASE"/>
    <property type="match status" value="1"/>
</dbReference>
<dbReference type="Gene3D" id="1.10.600.10">
    <property type="entry name" value="Farnesyl Diphosphate Synthase"/>
    <property type="match status" value="1"/>
</dbReference>
<gene>
    <name evidence="5" type="ORF">BU23DRAFT_449844</name>
</gene>
<dbReference type="Pfam" id="PF00348">
    <property type="entry name" value="polyprenyl_synt"/>
    <property type="match status" value="1"/>
</dbReference>
<evidence type="ECO:0000256" key="1">
    <source>
        <dbReference type="ARBA" id="ARBA00012382"/>
    </source>
</evidence>
<keyword evidence="4" id="KW-0460">Magnesium</keyword>
<feature type="non-terminal residue" evidence="5">
    <location>
        <position position="1"/>
    </location>
</feature>
<accession>A0A6A5VUY8</accession>
<proteinExistence type="predicted"/>
<keyword evidence="3" id="KW-0479">Metal-binding</keyword>
<evidence type="ECO:0000256" key="4">
    <source>
        <dbReference type="ARBA" id="ARBA00022842"/>
    </source>
</evidence>
<dbReference type="GO" id="GO:0046165">
    <property type="term" value="P:alcohol biosynthetic process"/>
    <property type="evidence" value="ECO:0007669"/>
    <property type="project" value="UniProtKB-ARBA"/>
</dbReference>
<dbReference type="AlphaFoldDB" id="A0A6A5VUY8"/>
<dbReference type="EC" id="2.5.1.29" evidence="1"/>
<dbReference type="GO" id="GO:0046872">
    <property type="term" value="F:metal ion binding"/>
    <property type="evidence" value="ECO:0007669"/>
    <property type="project" value="UniProtKB-KW"/>
</dbReference>
<dbReference type="InterPro" id="IPR000092">
    <property type="entry name" value="Polyprenyl_synt"/>
</dbReference>
<keyword evidence="2" id="KW-0808">Transferase</keyword>
<dbReference type="SUPFAM" id="SSF48576">
    <property type="entry name" value="Terpenoid synthases"/>
    <property type="match status" value="1"/>
</dbReference>
<protein>
    <recommendedName>
        <fullName evidence="1">geranylgeranyl diphosphate synthase</fullName>
        <ecNumber evidence="1">2.5.1.29</ecNumber>
    </recommendedName>
</protein>
<dbReference type="GO" id="GO:0004311">
    <property type="term" value="F:geranylgeranyl diphosphate synthase activity"/>
    <property type="evidence" value="ECO:0007669"/>
    <property type="project" value="UniProtKB-EC"/>
</dbReference>
<dbReference type="Proteomes" id="UP000800036">
    <property type="component" value="Unassembled WGS sequence"/>
</dbReference>
<dbReference type="OrthoDB" id="6921389at2759"/>
<evidence type="ECO:0000256" key="2">
    <source>
        <dbReference type="ARBA" id="ARBA00022679"/>
    </source>
</evidence>
<evidence type="ECO:0000256" key="3">
    <source>
        <dbReference type="ARBA" id="ARBA00022723"/>
    </source>
</evidence>
<sequence length="238" mass="26971">VTEILDTIHFGAILVDDIADRSELRKGRVAVHHIYGSTETINRAYLVIFKTLVKCQKESPRLVPFVLEALTEIHQGQDDSLVWRRDGFVLPEDRETALGAYQSCASLKTGALFRLVGQLLTGSHDMDELMTDYGWYCQLQNDCKNVFSKDVIAGKGTLAEDLLNGEYTYPIMLVCMLPRRFEPRFLRKKVHSKKEVSDAVNALQCNEVRDACLRELASVSARNERFAALWGREETMAI</sequence>
<dbReference type="CDD" id="cd00867">
    <property type="entry name" value="Trans_IPPS"/>
    <property type="match status" value="1"/>
</dbReference>
<dbReference type="GO" id="GO:0043386">
    <property type="term" value="P:mycotoxin biosynthetic process"/>
    <property type="evidence" value="ECO:0007669"/>
    <property type="project" value="UniProtKB-ARBA"/>
</dbReference>
<reference evidence="5" key="1">
    <citation type="journal article" date="2020" name="Stud. Mycol.">
        <title>101 Dothideomycetes genomes: a test case for predicting lifestyles and emergence of pathogens.</title>
        <authorList>
            <person name="Haridas S."/>
            <person name="Albert R."/>
            <person name="Binder M."/>
            <person name="Bloem J."/>
            <person name="Labutti K."/>
            <person name="Salamov A."/>
            <person name="Andreopoulos B."/>
            <person name="Baker S."/>
            <person name="Barry K."/>
            <person name="Bills G."/>
            <person name="Bluhm B."/>
            <person name="Cannon C."/>
            <person name="Castanera R."/>
            <person name="Culley D."/>
            <person name="Daum C."/>
            <person name="Ezra D."/>
            <person name="Gonzalez J."/>
            <person name="Henrissat B."/>
            <person name="Kuo A."/>
            <person name="Liang C."/>
            <person name="Lipzen A."/>
            <person name="Lutzoni F."/>
            <person name="Magnuson J."/>
            <person name="Mondo S."/>
            <person name="Nolan M."/>
            <person name="Ohm R."/>
            <person name="Pangilinan J."/>
            <person name="Park H.-J."/>
            <person name="Ramirez L."/>
            <person name="Alfaro M."/>
            <person name="Sun H."/>
            <person name="Tritt A."/>
            <person name="Yoshinaga Y."/>
            <person name="Zwiers L.-H."/>
            <person name="Turgeon B."/>
            <person name="Goodwin S."/>
            <person name="Spatafora J."/>
            <person name="Crous P."/>
            <person name="Grigoriev I."/>
        </authorList>
    </citation>
    <scope>NUCLEOTIDE SEQUENCE</scope>
    <source>
        <strain evidence="5">CBS 107.79</strain>
    </source>
</reference>
<dbReference type="EMBL" id="ML976660">
    <property type="protein sequence ID" value="KAF1978686.1"/>
    <property type="molecule type" value="Genomic_DNA"/>
</dbReference>
<evidence type="ECO:0000313" key="5">
    <source>
        <dbReference type="EMBL" id="KAF1978686.1"/>
    </source>
</evidence>
<keyword evidence="6" id="KW-1185">Reference proteome</keyword>
<organism evidence="5 6">
    <name type="scientific">Bimuria novae-zelandiae CBS 107.79</name>
    <dbReference type="NCBI Taxonomy" id="1447943"/>
    <lineage>
        <taxon>Eukaryota</taxon>
        <taxon>Fungi</taxon>
        <taxon>Dikarya</taxon>
        <taxon>Ascomycota</taxon>
        <taxon>Pezizomycotina</taxon>
        <taxon>Dothideomycetes</taxon>
        <taxon>Pleosporomycetidae</taxon>
        <taxon>Pleosporales</taxon>
        <taxon>Massarineae</taxon>
        <taxon>Didymosphaeriaceae</taxon>
        <taxon>Bimuria</taxon>
    </lineage>
</organism>
<dbReference type="PANTHER" id="PTHR12001:SF44">
    <property type="entry name" value="GERANYLGERANYL PYROPHOSPHATE SYNTHASE"/>
    <property type="match status" value="1"/>
</dbReference>